<evidence type="ECO:0000256" key="6">
    <source>
        <dbReference type="ARBA" id="ARBA00023012"/>
    </source>
</evidence>
<comment type="catalytic activity">
    <reaction evidence="1">
        <text>ATP + protein L-histidine = ADP + protein N-phospho-L-histidine.</text>
        <dbReference type="EC" id="2.7.13.3"/>
    </reaction>
</comment>
<dbReference type="PROSITE" id="PS50109">
    <property type="entry name" value="HIS_KIN"/>
    <property type="match status" value="1"/>
</dbReference>
<dbReference type="InterPro" id="IPR036890">
    <property type="entry name" value="HATPase_C_sf"/>
</dbReference>
<keyword evidence="8" id="KW-0067">ATP-binding</keyword>
<feature type="non-terminal residue" evidence="8">
    <location>
        <position position="1"/>
    </location>
</feature>
<evidence type="ECO:0000313" key="9">
    <source>
        <dbReference type="Proteomes" id="UP000278907"/>
    </source>
</evidence>
<dbReference type="CDD" id="cd00075">
    <property type="entry name" value="HATPase"/>
    <property type="match status" value="1"/>
</dbReference>
<dbReference type="SUPFAM" id="SSF55874">
    <property type="entry name" value="ATPase domain of HSP90 chaperone/DNA topoisomerase II/histidine kinase"/>
    <property type="match status" value="1"/>
</dbReference>
<evidence type="ECO:0000256" key="4">
    <source>
        <dbReference type="ARBA" id="ARBA00022679"/>
    </source>
</evidence>
<evidence type="ECO:0000256" key="1">
    <source>
        <dbReference type="ARBA" id="ARBA00000085"/>
    </source>
</evidence>
<proteinExistence type="predicted"/>
<dbReference type="Pfam" id="PF02518">
    <property type="entry name" value="HATPase_c"/>
    <property type="match status" value="1"/>
</dbReference>
<keyword evidence="4" id="KW-0808">Transferase</keyword>
<keyword evidence="3" id="KW-0597">Phosphoprotein</keyword>
<evidence type="ECO:0000256" key="3">
    <source>
        <dbReference type="ARBA" id="ARBA00022553"/>
    </source>
</evidence>
<dbReference type="PANTHER" id="PTHR45453">
    <property type="entry name" value="PHOSPHATE REGULON SENSOR PROTEIN PHOR"/>
    <property type="match status" value="1"/>
</dbReference>
<dbReference type="InterPro" id="IPR004358">
    <property type="entry name" value="Sig_transdc_His_kin-like_C"/>
</dbReference>
<comment type="caution">
    <text evidence="8">The sequence shown here is derived from an EMBL/GenBank/DDBJ whole genome shotgun (WGS) entry which is preliminary data.</text>
</comment>
<accession>A0ABX9QAH3</accession>
<organism evidence="8 9">
    <name type="scientific">Corallococcus praedator</name>
    <dbReference type="NCBI Taxonomy" id="2316724"/>
    <lineage>
        <taxon>Bacteria</taxon>
        <taxon>Pseudomonadati</taxon>
        <taxon>Myxococcota</taxon>
        <taxon>Myxococcia</taxon>
        <taxon>Myxococcales</taxon>
        <taxon>Cystobacterineae</taxon>
        <taxon>Myxococcaceae</taxon>
        <taxon>Corallococcus</taxon>
    </lineage>
</organism>
<keyword evidence="5" id="KW-0418">Kinase</keyword>
<gene>
    <name evidence="8" type="ORF">D7Y13_28930</name>
</gene>
<keyword evidence="9" id="KW-1185">Reference proteome</keyword>
<evidence type="ECO:0000256" key="2">
    <source>
        <dbReference type="ARBA" id="ARBA00012438"/>
    </source>
</evidence>
<dbReference type="RefSeq" id="WP_147452512.1">
    <property type="nucleotide sequence ID" value="NZ_RAWI01000282.1"/>
</dbReference>
<dbReference type="Proteomes" id="UP000278907">
    <property type="component" value="Unassembled WGS sequence"/>
</dbReference>
<dbReference type="InterPro" id="IPR003594">
    <property type="entry name" value="HATPase_dom"/>
</dbReference>
<keyword evidence="6" id="KW-0902">Two-component regulatory system</keyword>
<evidence type="ECO:0000313" key="8">
    <source>
        <dbReference type="EMBL" id="RKH98364.1"/>
    </source>
</evidence>
<sequence length="124" mass="13398">DWRGAWDPDRLSQVVQNLITNALKYSPEDTAVLVETRGEADAVVLSVHNQGAPIPPERLKALFQPLQRGTEEVDTAGRSVGLGLYIVQSIVDAHGGHIGVQSTAEVGTTFTVRLSRAIESVEPR</sequence>
<keyword evidence="8" id="KW-0547">Nucleotide-binding</keyword>
<protein>
    <recommendedName>
        <fullName evidence="2">histidine kinase</fullName>
        <ecNumber evidence="2">2.7.13.3</ecNumber>
    </recommendedName>
</protein>
<evidence type="ECO:0000256" key="5">
    <source>
        <dbReference type="ARBA" id="ARBA00022777"/>
    </source>
</evidence>
<dbReference type="InterPro" id="IPR005467">
    <property type="entry name" value="His_kinase_dom"/>
</dbReference>
<dbReference type="SMART" id="SM00387">
    <property type="entry name" value="HATPase_c"/>
    <property type="match status" value="1"/>
</dbReference>
<dbReference type="GO" id="GO:0005524">
    <property type="term" value="F:ATP binding"/>
    <property type="evidence" value="ECO:0007669"/>
    <property type="project" value="UniProtKB-KW"/>
</dbReference>
<evidence type="ECO:0000259" key="7">
    <source>
        <dbReference type="PROSITE" id="PS50109"/>
    </source>
</evidence>
<dbReference type="EMBL" id="RAWI01000282">
    <property type="protein sequence ID" value="RKH98364.1"/>
    <property type="molecule type" value="Genomic_DNA"/>
</dbReference>
<reference evidence="8 9" key="1">
    <citation type="submission" date="2018-09" db="EMBL/GenBank/DDBJ databases">
        <authorList>
            <person name="Livingstone P.G."/>
            <person name="Whitworth D.E."/>
        </authorList>
    </citation>
    <scope>NUCLEOTIDE SEQUENCE [LARGE SCALE GENOMIC DNA]</scope>
    <source>
        <strain evidence="8 9">CA031B</strain>
    </source>
</reference>
<dbReference type="EC" id="2.7.13.3" evidence="2"/>
<dbReference type="PRINTS" id="PR00344">
    <property type="entry name" value="BCTRLSENSOR"/>
</dbReference>
<feature type="domain" description="Histidine kinase" evidence="7">
    <location>
        <begin position="7"/>
        <end position="118"/>
    </location>
</feature>
<dbReference type="InterPro" id="IPR050351">
    <property type="entry name" value="BphY/WalK/GraS-like"/>
</dbReference>
<name>A0ABX9QAH3_9BACT</name>
<dbReference type="PANTHER" id="PTHR45453:SF1">
    <property type="entry name" value="PHOSPHATE REGULON SENSOR PROTEIN PHOR"/>
    <property type="match status" value="1"/>
</dbReference>
<dbReference type="Gene3D" id="3.30.565.10">
    <property type="entry name" value="Histidine kinase-like ATPase, C-terminal domain"/>
    <property type="match status" value="1"/>
</dbReference>